<proteinExistence type="predicted"/>
<dbReference type="AlphaFoldDB" id="A0ABD3P9G7"/>
<dbReference type="EMBL" id="JALLPJ020000728">
    <property type="protein sequence ID" value="KAL3784444.1"/>
    <property type="molecule type" value="Genomic_DNA"/>
</dbReference>
<sequence length="431" mass="47618">MAVRLLLGRCGLIKTSNAEALNDIIDEDEPTSKPAKVSRAASLTSQLSCITPSKKYQPDETDQIVTSLEKTVPDLLECISSPLPSAKEKTYKQCKAKKTESLQKLHDLTKKGKDHNRIPLVSSTKWDIVRVLSTALLEIQDEIATTDKPEMNQARRMICWTLNNLSIPYENKAIMVQGDSSSLLFEALGNVIRRNLPSSYLCIICFFNLTFSAEAIEPIAWYVLPTITETGASTKISIETGHISEKGQRLLENPASLLRSLERLMLTNAPFLLSSVTSVQGEAIRWAVGLIRNITFANQNIGGTSATQTDDSLSGSTGRQGDVDNSIIQDICTLISQTEIPRLIVSFVRDSPNPAVKWTKDSLEDMCLGVLCQLVQWSSSREALQRAGATLSLEQIEGQVCCQGFMATEPEPLDVAWERCLYSMVIECLNW</sequence>
<dbReference type="InterPro" id="IPR016024">
    <property type="entry name" value="ARM-type_fold"/>
</dbReference>
<accession>A0ABD3P9G7</accession>
<evidence type="ECO:0000313" key="1">
    <source>
        <dbReference type="EMBL" id="KAL3784444.1"/>
    </source>
</evidence>
<comment type="caution">
    <text evidence="1">The sequence shown here is derived from an EMBL/GenBank/DDBJ whole genome shotgun (WGS) entry which is preliminary data.</text>
</comment>
<dbReference type="InterPro" id="IPR011989">
    <property type="entry name" value="ARM-like"/>
</dbReference>
<name>A0ABD3P9G7_9STRA</name>
<gene>
    <name evidence="1" type="ORF">ACHAWO_012776</name>
</gene>
<organism evidence="1 2">
    <name type="scientific">Cyclotella atomus</name>
    <dbReference type="NCBI Taxonomy" id="382360"/>
    <lineage>
        <taxon>Eukaryota</taxon>
        <taxon>Sar</taxon>
        <taxon>Stramenopiles</taxon>
        <taxon>Ochrophyta</taxon>
        <taxon>Bacillariophyta</taxon>
        <taxon>Coscinodiscophyceae</taxon>
        <taxon>Thalassiosirophycidae</taxon>
        <taxon>Stephanodiscales</taxon>
        <taxon>Stephanodiscaceae</taxon>
        <taxon>Cyclotella</taxon>
    </lineage>
</organism>
<evidence type="ECO:0000313" key="2">
    <source>
        <dbReference type="Proteomes" id="UP001530400"/>
    </source>
</evidence>
<reference evidence="1 2" key="1">
    <citation type="submission" date="2024-10" db="EMBL/GenBank/DDBJ databases">
        <title>Updated reference genomes for cyclostephanoid diatoms.</title>
        <authorList>
            <person name="Roberts W.R."/>
            <person name="Alverson A.J."/>
        </authorList>
    </citation>
    <scope>NUCLEOTIDE SEQUENCE [LARGE SCALE GENOMIC DNA]</scope>
    <source>
        <strain evidence="1 2">AJA010-31</strain>
    </source>
</reference>
<protein>
    <submittedName>
        <fullName evidence="1">Uncharacterized protein</fullName>
    </submittedName>
</protein>
<dbReference type="Proteomes" id="UP001530400">
    <property type="component" value="Unassembled WGS sequence"/>
</dbReference>
<dbReference type="SUPFAM" id="SSF48371">
    <property type="entry name" value="ARM repeat"/>
    <property type="match status" value="1"/>
</dbReference>
<dbReference type="Gene3D" id="1.25.10.10">
    <property type="entry name" value="Leucine-rich Repeat Variant"/>
    <property type="match status" value="1"/>
</dbReference>
<keyword evidence="2" id="KW-1185">Reference proteome</keyword>